<comment type="caution">
    <text evidence="2">The sequence shown here is derived from an EMBL/GenBank/DDBJ whole genome shotgun (WGS) entry which is preliminary data.</text>
</comment>
<feature type="compositionally biased region" description="Basic residues" evidence="1">
    <location>
        <begin position="720"/>
        <end position="739"/>
    </location>
</feature>
<keyword evidence="5" id="KW-1185">Reference proteome</keyword>
<evidence type="ECO:0000313" key="3">
    <source>
        <dbReference type="EMBL" id="CAL1146068.1"/>
    </source>
</evidence>
<accession>A0A9P1CL45</accession>
<reference evidence="2" key="1">
    <citation type="submission" date="2022-10" db="EMBL/GenBank/DDBJ databases">
        <authorList>
            <person name="Chen Y."/>
            <person name="Dougan E. K."/>
            <person name="Chan C."/>
            <person name="Rhodes N."/>
            <person name="Thang M."/>
        </authorList>
    </citation>
    <scope>NUCLEOTIDE SEQUENCE</scope>
</reference>
<feature type="region of interest" description="Disordered" evidence="1">
    <location>
        <begin position="455"/>
        <end position="640"/>
    </location>
</feature>
<evidence type="ECO:0000313" key="2">
    <source>
        <dbReference type="EMBL" id="CAI3992693.1"/>
    </source>
</evidence>
<proteinExistence type="predicted"/>
<feature type="compositionally biased region" description="Basic and acidic residues" evidence="1">
    <location>
        <begin position="547"/>
        <end position="559"/>
    </location>
</feature>
<dbReference type="EMBL" id="CAMXCT020001744">
    <property type="protein sequence ID" value="CAL1146068.1"/>
    <property type="molecule type" value="Genomic_DNA"/>
</dbReference>
<name>A0A9P1CL45_9DINO</name>
<dbReference type="EMBL" id="CAMXCT010001744">
    <property type="protein sequence ID" value="CAI3992693.1"/>
    <property type="molecule type" value="Genomic_DNA"/>
</dbReference>
<gene>
    <name evidence="2" type="ORF">C1SCF055_LOCUS19499</name>
</gene>
<dbReference type="Proteomes" id="UP001152797">
    <property type="component" value="Unassembled WGS sequence"/>
</dbReference>
<feature type="region of interest" description="Disordered" evidence="1">
    <location>
        <begin position="375"/>
        <end position="421"/>
    </location>
</feature>
<reference evidence="3" key="2">
    <citation type="submission" date="2024-04" db="EMBL/GenBank/DDBJ databases">
        <authorList>
            <person name="Chen Y."/>
            <person name="Shah S."/>
            <person name="Dougan E. K."/>
            <person name="Thang M."/>
            <person name="Chan C."/>
        </authorList>
    </citation>
    <scope>NUCLEOTIDE SEQUENCE [LARGE SCALE GENOMIC DNA]</scope>
</reference>
<dbReference type="OrthoDB" id="482670at2759"/>
<feature type="compositionally biased region" description="Pro residues" evidence="1">
    <location>
        <begin position="530"/>
        <end position="542"/>
    </location>
</feature>
<dbReference type="AlphaFoldDB" id="A0A9P1CL45"/>
<evidence type="ECO:0000313" key="4">
    <source>
        <dbReference type="EMBL" id="CAL4780005.1"/>
    </source>
</evidence>
<sequence length="783" mass="85437">MVAALDKHLESSQRFLTGVRSLSSCADIEKRQLRGLLLALDKCQKLSTAQGAAFLEALDQTLWSSSSLEELRLRVAEKTMQVEEASARRTLQDFSQLYLFLTEELAAAILTGSMNNDQLLCALCQHAARLSLRAPSEPTIAVMVTLANWQKIQQGIGDKAKFMLLHQQKPVLKRYLLAAGDAPTALAALPTDFRQLPDKLRQDAFGDGAPADLTAHAVAFLQAAKSMPLRGTNRAIAASSAVSQHEHEEETSDWTARMVSAAVRGAMAATRVPDASMNASVRPTDMLAIMDAPRGDREDVSVAEVAAPVSTGPGESLAVPPRTATAAVPLDVSMSPPTVAEQLAALCGDAQAHKNNRGLKKPAATVRMKRPAAAIASTGCDGKKAKAGKAAEGQESKKAKSKAKPKAQTATKPKGQMSREERRRAILAVVPKAMQQRYKVFVVAGLASIGNEGRLAPLPAGGVPLRSQTSKGVCMTRKEVKEEESSDEYTYVTTEGEEEPAAEAPTRAERERGRSAAPVRTAGATSAPSMPEPPTSPPPPKPAATGCDREPSEESDRAPRARPPRSPFSPGRNDKEETHGRRRRRHARRAQEQDLAEPSGTAAPGAETQKGKGKRRRQKAPDARQCPICRAPVGNHESSLSQHQYWNEDCNARRIWNEQYCTWTAARRQALQLKEEREDAYYNRGVPVTPAPSLAVRNKIEGREDTGKEEEEDKEPEHGGKKKKEKSKRKRRRHHRRHSPSPDVPRDRRRSKRPPSDDEDEDLPKVRRGPGGSFILQFTPKVS</sequence>
<dbReference type="EMBL" id="CAMXCT030001744">
    <property type="protein sequence ID" value="CAL4780005.1"/>
    <property type="molecule type" value="Genomic_DNA"/>
</dbReference>
<organism evidence="2">
    <name type="scientific">Cladocopium goreaui</name>
    <dbReference type="NCBI Taxonomy" id="2562237"/>
    <lineage>
        <taxon>Eukaryota</taxon>
        <taxon>Sar</taxon>
        <taxon>Alveolata</taxon>
        <taxon>Dinophyceae</taxon>
        <taxon>Suessiales</taxon>
        <taxon>Symbiodiniaceae</taxon>
        <taxon>Cladocopium</taxon>
    </lineage>
</organism>
<feature type="region of interest" description="Disordered" evidence="1">
    <location>
        <begin position="676"/>
        <end position="783"/>
    </location>
</feature>
<evidence type="ECO:0000256" key="1">
    <source>
        <dbReference type="SAM" id="MobiDB-lite"/>
    </source>
</evidence>
<evidence type="ECO:0000313" key="5">
    <source>
        <dbReference type="Proteomes" id="UP001152797"/>
    </source>
</evidence>
<protein>
    <submittedName>
        <fullName evidence="4">Integrase catalytic domain-containing protein</fullName>
    </submittedName>
</protein>